<organism evidence="3 4">
    <name type="scientific">Capnocytophaga canimorsus</name>
    <dbReference type="NCBI Taxonomy" id="28188"/>
    <lineage>
        <taxon>Bacteria</taxon>
        <taxon>Pseudomonadati</taxon>
        <taxon>Bacteroidota</taxon>
        <taxon>Flavobacteriia</taxon>
        <taxon>Flavobacteriales</taxon>
        <taxon>Flavobacteriaceae</taxon>
        <taxon>Capnocytophaga</taxon>
    </lineage>
</organism>
<sequence length="349" mass="41583">MNTKKIFIAGDFAYYIYERAVVESLQRQGFHHIEEFSFNKYFSNIIGKIERYLVFVGVCTLFMNIKFWLSVYRKSPDVVVVWRGTMVLPLTLRIIKRTTRTLLVSYNNDDPFSEFYKKNMQKVSFKSRINQRRLWKLFVKSLPYYDQNFVYREKNIEEYKKAGAKNVKMFMPYYIPSLLPEKMDVQKVYDVAFIGHFENDGRNSYIDALCKAGVDVVIFGTGWKNKLKYYKKDIFPIYEKEYYETITKTKIALVFLSKQNNDQYTRRCFEIPACGTMMLSERTPILQEFYVENEEIVFFESVPDVVTKVLFYLGDKKYLEIGKKGKKRAKDSGYDIDTRVNQLIEQIFR</sequence>
<dbReference type="EMBL" id="CP022388">
    <property type="protein sequence ID" value="ATA91920.1"/>
    <property type="molecule type" value="Genomic_DNA"/>
</dbReference>
<evidence type="ECO:0000313" key="4">
    <source>
        <dbReference type="Proteomes" id="UP000039370"/>
    </source>
</evidence>
<dbReference type="InterPro" id="IPR055259">
    <property type="entry name" value="YkvP/CgeB_Glyco_trans-like"/>
</dbReference>
<evidence type="ECO:0000313" key="3">
    <source>
        <dbReference type="EMBL" id="CEN49815.1"/>
    </source>
</evidence>
<dbReference type="AlphaFoldDB" id="A0A0B7IDJ0"/>
<dbReference type="Proteomes" id="UP000039370">
    <property type="component" value="Unassembled WGS sequence"/>
</dbReference>
<dbReference type="SUPFAM" id="SSF53756">
    <property type="entry name" value="UDP-Glycosyltransferase/glycogen phosphorylase"/>
    <property type="match status" value="1"/>
</dbReference>
<dbReference type="OMA" id="DTHTCRT"/>
<dbReference type="RefSeq" id="WP_013998419.1">
    <property type="nucleotide sequence ID" value="NZ_CP022388.1"/>
</dbReference>
<proteinExistence type="predicted"/>
<evidence type="ECO:0000313" key="5">
    <source>
        <dbReference type="Proteomes" id="UP000243136"/>
    </source>
</evidence>
<name>A0A0B7IDJ0_9FLAO</name>
<evidence type="ECO:0000313" key="2">
    <source>
        <dbReference type="EMBL" id="ATA91920.1"/>
    </source>
</evidence>
<reference evidence="3" key="2">
    <citation type="submission" date="2015-01" db="EMBL/GenBank/DDBJ databases">
        <authorList>
            <person name="Xiang T."/>
            <person name="Song Y."/>
            <person name="Huang L."/>
            <person name="Wang B."/>
            <person name="Wu P."/>
        </authorList>
    </citation>
    <scope>NUCLEOTIDE SEQUENCE [LARGE SCALE GENOMIC DNA]</scope>
    <source>
        <strain evidence="3">Cc11</strain>
    </source>
</reference>
<reference evidence="2" key="3">
    <citation type="journal article" date="2017" name="Genome Announc.">
        <title>Twelve Complete Reference Genomes of Clinical Isolates in the Capnocytophaga Genus.</title>
        <authorList>
            <person name="Villarma A."/>
            <person name="Gulvik C.A."/>
            <person name="Rowe L.A."/>
            <person name="Sheth M."/>
            <person name="Juieng P."/>
            <person name="Nicholson A.C."/>
            <person name="Loparev V.N."/>
            <person name="McQuiston J.R."/>
        </authorList>
    </citation>
    <scope>NUCLEOTIDE SEQUENCE</scope>
    <source>
        <strain evidence="2">H5594</strain>
    </source>
</reference>
<reference evidence="5" key="4">
    <citation type="submission" date="2017-06" db="EMBL/GenBank/DDBJ databases">
        <title>Capnocytophaga spp. assemblies.</title>
        <authorList>
            <person name="Gulvik C.A."/>
        </authorList>
    </citation>
    <scope>NUCLEOTIDE SEQUENCE [LARGE SCALE GENOMIC DNA]</scope>
    <source>
        <strain evidence="5">H5594</strain>
    </source>
</reference>
<accession>A0A0B7IDJ0</accession>
<protein>
    <recommendedName>
        <fullName evidence="1">Spore protein YkvP/CgeB glycosyl transferase-like domain-containing protein</fullName>
    </recommendedName>
</protein>
<gene>
    <name evidence="3" type="ORF">CCAN11_2010015</name>
    <name evidence="2" type="ORF">CGC56_06900</name>
</gene>
<evidence type="ECO:0000259" key="1">
    <source>
        <dbReference type="Pfam" id="PF13524"/>
    </source>
</evidence>
<dbReference type="Proteomes" id="UP000243136">
    <property type="component" value="Chromosome"/>
</dbReference>
<dbReference type="EMBL" id="CDOK01000115">
    <property type="protein sequence ID" value="CEN49815.1"/>
    <property type="molecule type" value="Genomic_DNA"/>
</dbReference>
<dbReference type="Pfam" id="PF13524">
    <property type="entry name" value="Glyco_trans_1_2"/>
    <property type="match status" value="1"/>
</dbReference>
<reference evidence="4" key="1">
    <citation type="submission" date="2015-01" db="EMBL/GenBank/DDBJ databases">
        <authorList>
            <person name="MANFREDI Pablo"/>
        </authorList>
    </citation>
    <scope>NUCLEOTIDE SEQUENCE [LARGE SCALE GENOMIC DNA]</scope>
    <source>
        <strain evidence="4">Cc11</strain>
    </source>
</reference>
<feature type="domain" description="Spore protein YkvP/CgeB glycosyl transferase-like" evidence="1">
    <location>
        <begin position="207"/>
        <end position="344"/>
    </location>
</feature>